<dbReference type="InterPro" id="IPR001173">
    <property type="entry name" value="Glyco_trans_2-like"/>
</dbReference>
<keyword evidence="3" id="KW-0808">Transferase</keyword>
<dbReference type="GO" id="GO:0016757">
    <property type="term" value="F:glycosyltransferase activity"/>
    <property type="evidence" value="ECO:0007669"/>
    <property type="project" value="UniProtKB-KW"/>
</dbReference>
<dbReference type="AlphaFoldDB" id="A0A6P1Q3F1"/>
<dbReference type="Pfam" id="PF00535">
    <property type="entry name" value="Glycos_transf_2"/>
    <property type="match status" value="1"/>
</dbReference>
<gene>
    <name evidence="3" type="primary">sunS</name>
    <name evidence="3" type="ORF">C7M51_03833</name>
</gene>
<evidence type="ECO:0000313" key="3">
    <source>
        <dbReference type="EMBL" id="QHM73486.1"/>
    </source>
</evidence>
<keyword evidence="3" id="KW-0328">Glycosyltransferase</keyword>
<dbReference type="InterPro" id="IPR029044">
    <property type="entry name" value="Nucleotide-diphossugar_trans"/>
</dbReference>
<sequence length="390" mass="46187">MEYDTAQDKINVNQLNTVALLIVKNEERTIKRCIDSISGKFDEIIIVDTGSTDNTINIIIEQRVLNLKLLNFKWTESFADARNYALNNSKGKYVFFIDADEVLKSDRKEILKKLPELAINDEINLNVICPKIVDHDENYTTGVPRFFFNENDIYYFGHVHEELRSNNFTLKIIPDYDIVICHDGYLDEVVKSKNKLERNIKLLEKTLQIEPLNARWNYFLLRNGYELFDATYAIKKIKKILKYIDKKQEVIYKKAIIDMLIRYQLKGSCPQKDFEKTLDLLGSIEPNNKNIVFYRGLFQLNSWKIKAKEMLDYLIEYREDNQMDMPEMLHTKGFHLDSIIAIYLFECGYYQQAEKLFSFLVNHNYHSDMITYYFSLLQGRKTENREGDFY</sequence>
<protein>
    <submittedName>
        <fullName evidence="3">SPBc2 prophage-derived glycosyltransferase SunS</fullName>
        <ecNumber evidence="3">2.4.1.-</ecNumber>
    </submittedName>
</protein>
<dbReference type="EMBL" id="CP028271">
    <property type="protein sequence ID" value="QHM73486.1"/>
    <property type="molecule type" value="Genomic_DNA"/>
</dbReference>
<evidence type="ECO:0000256" key="1">
    <source>
        <dbReference type="ARBA" id="ARBA00038494"/>
    </source>
</evidence>
<proteinExistence type="inferred from homology"/>
<dbReference type="PANTHER" id="PTHR43630:SF2">
    <property type="entry name" value="GLYCOSYLTRANSFERASE"/>
    <property type="match status" value="1"/>
</dbReference>
<evidence type="ECO:0000313" key="4">
    <source>
        <dbReference type="Proteomes" id="UP000464053"/>
    </source>
</evidence>
<dbReference type="Gene3D" id="3.90.550.10">
    <property type="entry name" value="Spore Coat Polysaccharide Biosynthesis Protein SpsA, Chain A"/>
    <property type="match status" value="1"/>
</dbReference>
<keyword evidence="4" id="KW-1185">Reference proteome</keyword>
<accession>A0A6P1Q3F1</accession>
<dbReference type="Proteomes" id="UP000464053">
    <property type="component" value="Chromosome"/>
</dbReference>
<reference evidence="3 4" key="1">
    <citation type="submission" date="2018-03" db="EMBL/GenBank/DDBJ databases">
        <title>Pantoea intestinalis SRCM103226 isolated form the mealworm.</title>
        <authorList>
            <person name="Jeong D.-Y."/>
            <person name="Kim J.W."/>
        </authorList>
    </citation>
    <scope>NUCLEOTIDE SEQUENCE [LARGE SCALE GENOMIC DNA]</scope>
    <source>
        <strain evidence="3 4">SRCM103226</strain>
    </source>
</reference>
<evidence type="ECO:0000259" key="2">
    <source>
        <dbReference type="Pfam" id="PF00535"/>
    </source>
</evidence>
<dbReference type="KEGG" id="mint:C7M51_03833"/>
<name>A0A6P1Q3F1_9GAMM</name>
<feature type="domain" description="Glycosyltransferase 2-like" evidence="2">
    <location>
        <begin position="21"/>
        <end position="111"/>
    </location>
</feature>
<dbReference type="RefSeq" id="WP_160623132.1">
    <property type="nucleotide sequence ID" value="NZ_CP028271.1"/>
</dbReference>
<dbReference type="PANTHER" id="PTHR43630">
    <property type="entry name" value="POLY-BETA-1,6-N-ACETYL-D-GLUCOSAMINE SYNTHASE"/>
    <property type="match status" value="1"/>
</dbReference>
<dbReference type="CDD" id="cd02511">
    <property type="entry name" value="Beta4Glucosyltransferase"/>
    <property type="match status" value="1"/>
</dbReference>
<dbReference type="EC" id="2.4.1.-" evidence="3"/>
<dbReference type="SUPFAM" id="SSF53448">
    <property type="entry name" value="Nucleotide-diphospho-sugar transferases"/>
    <property type="match status" value="1"/>
</dbReference>
<comment type="similarity">
    <text evidence="1">Belongs to the glycosyltransferase 2 family. WaaE/KdtX subfamily.</text>
</comment>
<organism evidence="3 4">
    <name type="scientific">Mixta intestinalis</name>
    <dbReference type="NCBI Taxonomy" id="1615494"/>
    <lineage>
        <taxon>Bacteria</taxon>
        <taxon>Pseudomonadati</taxon>
        <taxon>Pseudomonadota</taxon>
        <taxon>Gammaproteobacteria</taxon>
        <taxon>Enterobacterales</taxon>
        <taxon>Erwiniaceae</taxon>
        <taxon>Mixta</taxon>
    </lineage>
</organism>
<dbReference type="OrthoDB" id="9802649at2"/>